<reference evidence="3 4" key="1">
    <citation type="submission" date="2015-01" db="EMBL/GenBank/DDBJ databases">
        <title>The Genome Sequence of Rhinocladiella mackenzie CBS 650.93.</title>
        <authorList>
            <consortium name="The Broad Institute Genomics Platform"/>
            <person name="Cuomo C."/>
            <person name="de Hoog S."/>
            <person name="Gorbushina A."/>
            <person name="Stielow B."/>
            <person name="Teixiera M."/>
            <person name="Abouelleil A."/>
            <person name="Chapman S.B."/>
            <person name="Priest M."/>
            <person name="Young S.K."/>
            <person name="Wortman J."/>
            <person name="Nusbaum C."/>
            <person name="Birren B."/>
        </authorList>
    </citation>
    <scope>NUCLEOTIDE SEQUENCE [LARGE SCALE GENOMIC DNA]</scope>
    <source>
        <strain evidence="3 4">CBS 650.93</strain>
    </source>
</reference>
<organism evidence="3 4">
    <name type="scientific">Rhinocladiella mackenziei CBS 650.93</name>
    <dbReference type="NCBI Taxonomy" id="1442369"/>
    <lineage>
        <taxon>Eukaryota</taxon>
        <taxon>Fungi</taxon>
        <taxon>Dikarya</taxon>
        <taxon>Ascomycota</taxon>
        <taxon>Pezizomycotina</taxon>
        <taxon>Eurotiomycetes</taxon>
        <taxon>Chaetothyriomycetidae</taxon>
        <taxon>Chaetothyriales</taxon>
        <taxon>Herpotrichiellaceae</taxon>
        <taxon>Rhinocladiella</taxon>
    </lineage>
</organism>
<dbReference type="Proteomes" id="UP000053617">
    <property type="component" value="Unassembled WGS sequence"/>
</dbReference>
<keyword evidence="4" id="KW-1185">Reference proteome</keyword>
<dbReference type="STRING" id="1442369.A0A0D2HD11"/>
<dbReference type="GeneID" id="25291090"/>
<protein>
    <submittedName>
        <fullName evidence="3">Uncharacterized protein</fullName>
    </submittedName>
</protein>
<evidence type="ECO:0000256" key="2">
    <source>
        <dbReference type="SAM" id="SignalP"/>
    </source>
</evidence>
<feature type="compositionally biased region" description="Polar residues" evidence="1">
    <location>
        <begin position="22"/>
        <end position="32"/>
    </location>
</feature>
<dbReference type="AlphaFoldDB" id="A0A0D2HD11"/>
<sequence length="165" mass="17735">MTSWASKLAAGLLVVAAMSTPSAGAPQASSTADPAIITLPPTAPLNPPQDPPPDLASFDDVPYPPLPADWDTNVTVTNLLGTRLYGWIGCSPDDREKIRGAYDDFHFLADQPEITAGFIDGKLRTGIDWTDQAAKDFWGPVTGKNRASDNDRNAIQILFDNLQQV</sequence>
<feature type="compositionally biased region" description="Pro residues" evidence="1">
    <location>
        <begin position="41"/>
        <end position="54"/>
    </location>
</feature>
<feature type="region of interest" description="Disordered" evidence="1">
    <location>
        <begin position="22"/>
        <end position="58"/>
    </location>
</feature>
<dbReference type="RefSeq" id="XP_013275499.1">
    <property type="nucleotide sequence ID" value="XM_013420045.1"/>
</dbReference>
<dbReference type="VEuPathDB" id="FungiDB:Z518_03019"/>
<dbReference type="HOGENOM" id="CLU_1611695_0_0_1"/>
<proteinExistence type="predicted"/>
<evidence type="ECO:0000256" key="1">
    <source>
        <dbReference type="SAM" id="MobiDB-lite"/>
    </source>
</evidence>
<feature type="chain" id="PRO_5002243186" evidence="2">
    <location>
        <begin position="25"/>
        <end position="165"/>
    </location>
</feature>
<dbReference type="EMBL" id="KN847476">
    <property type="protein sequence ID" value="KIX08363.1"/>
    <property type="molecule type" value="Genomic_DNA"/>
</dbReference>
<dbReference type="OrthoDB" id="1896086at2759"/>
<gene>
    <name evidence="3" type="ORF">Z518_03019</name>
</gene>
<keyword evidence="2" id="KW-0732">Signal</keyword>
<evidence type="ECO:0000313" key="3">
    <source>
        <dbReference type="EMBL" id="KIX08363.1"/>
    </source>
</evidence>
<accession>A0A0D2HD11</accession>
<evidence type="ECO:0000313" key="4">
    <source>
        <dbReference type="Proteomes" id="UP000053617"/>
    </source>
</evidence>
<feature type="signal peptide" evidence="2">
    <location>
        <begin position="1"/>
        <end position="24"/>
    </location>
</feature>
<name>A0A0D2HD11_9EURO</name>